<comment type="function">
    <text evidence="7">DNA repair enzyme involved in the repair of deaminated bases. Selectively cleaves double-stranded DNA at the second phosphodiester bond 3' to a deoxyinosine leaving behind the intact lesion on the nicked DNA.</text>
</comment>
<dbReference type="Gene3D" id="3.30.2170.10">
    <property type="entry name" value="archaeoglobus fulgidus dsm 4304 superfamily"/>
    <property type="match status" value="1"/>
</dbReference>
<comment type="cofactor">
    <cofactor evidence="7">
        <name>Mg(2+)</name>
        <dbReference type="ChEBI" id="CHEBI:18420"/>
    </cofactor>
</comment>
<dbReference type="InterPro" id="IPR007581">
    <property type="entry name" value="Endonuclease-V"/>
</dbReference>
<evidence type="ECO:0000313" key="9">
    <source>
        <dbReference type="Proteomes" id="UP000593766"/>
    </source>
</evidence>
<dbReference type="GO" id="GO:0003727">
    <property type="term" value="F:single-stranded RNA binding"/>
    <property type="evidence" value="ECO:0007669"/>
    <property type="project" value="TreeGrafter"/>
</dbReference>
<feature type="binding site" evidence="7">
    <location>
        <position position="40"/>
    </location>
    <ligand>
        <name>Mg(2+)</name>
        <dbReference type="ChEBI" id="CHEBI:18420"/>
    </ligand>
</feature>
<accession>A0A7M1UUI1</accession>
<dbReference type="CDD" id="cd06559">
    <property type="entry name" value="Endonuclease_V"/>
    <property type="match status" value="1"/>
</dbReference>
<dbReference type="PANTHER" id="PTHR28511">
    <property type="entry name" value="ENDONUCLEASE V"/>
    <property type="match status" value="1"/>
</dbReference>
<dbReference type="GO" id="GO:0000287">
    <property type="term" value="F:magnesium ion binding"/>
    <property type="evidence" value="ECO:0007669"/>
    <property type="project" value="UniProtKB-UniRule"/>
</dbReference>
<keyword evidence="6 7" id="KW-0378">Hydrolase</keyword>
<keyword evidence="3 7" id="KW-0963">Cytoplasm</keyword>
<comment type="catalytic activity">
    <reaction evidence="1 7">
        <text>Endonucleolytic cleavage at apurinic or apyrimidinic sites to products with a 5'-phosphate.</text>
        <dbReference type="EC" id="3.1.21.7"/>
    </reaction>
</comment>
<evidence type="ECO:0000256" key="3">
    <source>
        <dbReference type="ARBA" id="ARBA00022490"/>
    </source>
</evidence>
<feature type="site" description="Interaction with target DNA" evidence="7">
    <location>
        <position position="76"/>
    </location>
</feature>
<reference evidence="8 9" key="1">
    <citation type="submission" date="2020-10" db="EMBL/GenBank/DDBJ databases">
        <title>Complete genome sequence of Thermosphaera aggregans strain 3507.</title>
        <authorList>
            <person name="Zayulina K.S."/>
            <person name="Elcheninov A.G."/>
            <person name="Toshchakov S.V."/>
            <person name="Kublanov I.V."/>
            <person name="Kochetkova T.V."/>
        </authorList>
    </citation>
    <scope>NUCLEOTIDE SEQUENCE [LARGE SCALE GENOMIC DNA]</scope>
    <source>
        <strain evidence="8 9">3507</strain>
    </source>
</reference>
<dbReference type="KEGG" id="tcs:IMZ38_03045"/>
<keyword evidence="7" id="KW-0234">DNA repair</keyword>
<dbReference type="OrthoDB" id="7885at2157"/>
<evidence type="ECO:0000313" key="8">
    <source>
        <dbReference type="EMBL" id="QOR95102.1"/>
    </source>
</evidence>
<evidence type="ECO:0000256" key="4">
    <source>
        <dbReference type="ARBA" id="ARBA00022722"/>
    </source>
</evidence>
<evidence type="ECO:0000256" key="7">
    <source>
        <dbReference type="HAMAP-Rule" id="MF_00801"/>
    </source>
</evidence>
<dbReference type="HAMAP" id="MF_00801">
    <property type="entry name" value="Endonuclease_5"/>
    <property type="match status" value="1"/>
</dbReference>
<dbReference type="EMBL" id="CP063144">
    <property type="protein sequence ID" value="QOR95102.1"/>
    <property type="molecule type" value="Genomic_DNA"/>
</dbReference>
<keyword evidence="5 7" id="KW-0255">Endonuclease</keyword>
<protein>
    <recommendedName>
        <fullName evidence="7">Endonuclease V</fullName>
        <ecNumber evidence="7">3.1.21.7</ecNumber>
    </recommendedName>
    <alternativeName>
        <fullName evidence="7">Deoxyinosine 3'endonuclease</fullName>
    </alternativeName>
    <alternativeName>
        <fullName evidence="7">Deoxyribonuclease V</fullName>
        <shortName evidence="7">DNase V</shortName>
    </alternativeName>
</protein>
<sequence length="212" mass="23410">MFNYERAVHAQKVLGERVLKQVSRFPKLEFSRVRLVAGLDSSFINSIQVAAAVVYDVREDIVVEEKVVRREAAIPYVPGLLAFRELPGYLKTLSLLKVKPDMLLVDGHGLTHPRAFGIATHLGLVAKTPSIGVAKKPLHGVVDGEGYIIAHGLRLGKVIHHGGRRLYVSIGYGLSLESAVEIVGKLLREGSHLPIPLHHADRLSRKYKKENP</sequence>
<keyword evidence="7" id="KW-0479">Metal-binding</keyword>
<dbReference type="GO" id="GO:0006281">
    <property type="term" value="P:DNA repair"/>
    <property type="evidence" value="ECO:0007669"/>
    <property type="project" value="UniProtKB-UniRule"/>
</dbReference>
<evidence type="ECO:0000256" key="2">
    <source>
        <dbReference type="ARBA" id="ARBA00004496"/>
    </source>
</evidence>
<dbReference type="AlphaFoldDB" id="A0A7M1UUI1"/>
<dbReference type="GO" id="GO:0043737">
    <property type="term" value="F:deoxyribonuclease V activity"/>
    <property type="evidence" value="ECO:0007669"/>
    <property type="project" value="UniProtKB-UniRule"/>
</dbReference>
<name>A0A7M1UUI1_9CREN</name>
<keyword evidence="9" id="KW-1185">Reference proteome</keyword>
<dbReference type="GO" id="GO:0016891">
    <property type="term" value="F:RNA endonuclease activity producing 5'-phosphomonoesters, hydrolytic mechanism"/>
    <property type="evidence" value="ECO:0007669"/>
    <property type="project" value="TreeGrafter"/>
</dbReference>
<dbReference type="GO" id="GO:0005737">
    <property type="term" value="C:cytoplasm"/>
    <property type="evidence" value="ECO:0007669"/>
    <property type="project" value="UniProtKB-SubCell"/>
</dbReference>
<comment type="subcellular location">
    <subcellularLocation>
        <location evidence="2 7">Cytoplasm</location>
    </subcellularLocation>
</comment>
<feature type="binding site" evidence="7">
    <location>
        <position position="106"/>
    </location>
    <ligand>
        <name>Mg(2+)</name>
        <dbReference type="ChEBI" id="CHEBI:18420"/>
    </ligand>
</feature>
<gene>
    <name evidence="7" type="primary">nfi</name>
    <name evidence="8" type="ORF">IMZ38_03045</name>
</gene>
<organism evidence="8 9">
    <name type="scientific">Thermosphaera chiliense</name>
    <dbReference type="NCBI Taxonomy" id="3402707"/>
    <lineage>
        <taxon>Archaea</taxon>
        <taxon>Thermoproteota</taxon>
        <taxon>Thermoprotei</taxon>
        <taxon>Desulfurococcales</taxon>
        <taxon>Desulfurococcaceae</taxon>
        <taxon>Thermosphaera</taxon>
    </lineage>
</organism>
<dbReference type="PANTHER" id="PTHR28511:SF1">
    <property type="entry name" value="ENDONUCLEASE V"/>
    <property type="match status" value="1"/>
</dbReference>
<dbReference type="Proteomes" id="UP000593766">
    <property type="component" value="Chromosome"/>
</dbReference>
<comment type="similarity">
    <text evidence="7">Belongs to the endonuclease V family.</text>
</comment>
<proteinExistence type="inferred from homology"/>
<evidence type="ECO:0000256" key="1">
    <source>
        <dbReference type="ARBA" id="ARBA00001835"/>
    </source>
</evidence>
<keyword evidence="7" id="KW-0460">Magnesium</keyword>
<keyword evidence="7" id="KW-0227">DNA damage</keyword>
<evidence type="ECO:0000256" key="5">
    <source>
        <dbReference type="ARBA" id="ARBA00022759"/>
    </source>
</evidence>
<evidence type="ECO:0000256" key="6">
    <source>
        <dbReference type="ARBA" id="ARBA00022801"/>
    </source>
</evidence>
<keyword evidence="4 7" id="KW-0540">Nuclease</keyword>
<dbReference type="EC" id="3.1.21.7" evidence="7"/>
<dbReference type="Pfam" id="PF04493">
    <property type="entry name" value="Endonuclease_5"/>
    <property type="match status" value="1"/>
</dbReference>